<accession>A0A1G4AWF6</accession>
<evidence type="ECO:0000313" key="3">
    <source>
        <dbReference type="Proteomes" id="UP000176998"/>
    </source>
</evidence>
<organism evidence="2 3">
    <name type="scientific">Colletotrichum orchidophilum</name>
    <dbReference type="NCBI Taxonomy" id="1209926"/>
    <lineage>
        <taxon>Eukaryota</taxon>
        <taxon>Fungi</taxon>
        <taxon>Dikarya</taxon>
        <taxon>Ascomycota</taxon>
        <taxon>Pezizomycotina</taxon>
        <taxon>Sordariomycetes</taxon>
        <taxon>Hypocreomycetidae</taxon>
        <taxon>Glomerellales</taxon>
        <taxon>Glomerellaceae</taxon>
        <taxon>Colletotrichum</taxon>
    </lineage>
</organism>
<dbReference type="RefSeq" id="XP_022470632.1">
    <property type="nucleotide sequence ID" value="XM_022622868.1"/>
</dbReference>
<keyword evidence="3" id="KW-1185">Reference proteome</keyword>
<name>A0A1G4AWF6_9PEZI</name>
<feature type="compositionally biased region" description="Polar residues" evidence="1">
    <location>
        <begin position="63"/>
        <end position="78"/>
    </location>
</feature>
<reference evidence="2 3" key="1">
    <citation type="submission" date="2016-09" db="EMBL/GenBank/DDBJ databases">
        <authorList>
            <person name="Capua I."/>
            <person name="De Benedictis P."/>
            <person name="Joannis T."/>
            <person name="Lombin L.H."/>
            <person name="Cattoli G."/>
        </authorList>
    </citation>
    <scope>NUCLEOTIDE SEQUENCE [LARGE SCALE GENOMIC DNA]</scope>
    <source>
        <strain evidence="2 3">IMI 309357</strain>
    </source>
</reference>
<evidence type="ECO:0000313" key="2">
    <source>
        <dbReference type="EMBL" id="OHE93467.1"/>
    </source>
</evidence>
<evidence type="ECO:0000256" key="1">
    <source>
        <dbReference type="SAM" id="MobiDB-lite"/>
    </source>
</evidence>
<dbReference type="OrthoDB" id="10574656at2759"/>
<feature type="compositionally biased region" description="Basic residues" evidence="1">
    <location>
        <begin position="95"/>
        <end position="111"/>
    </location>
</feature>
<comment type="caution">
    <text evidence="2">The sequence shown here is derived from an EMBL/GenBank/DDBJ whole genome shotgun (WGS) entry which is preliminary data.</text>
</comment>
<dbReference type="EMBL" id="MJBS01000119">
    <property type="protein sequence ID" value="OHE93467.1"/>
    <property type="molecule type" value="Genomic_DNA"/>
</dbReference>
<dbReference type="GeneID" id="34564378"/>
<feature type="compositionally biased region" description="Polar residues" evidence="1">
    <location>
        <begin position="42"/>
        <end position="52"/>
    </location>
</feature>
<dbReference type="AlphaFoldDB" id="A0A1G4AWF6"/>
<feature type="non-terminal residue" evidence="2">
    <location>
        <position position="1"/>
    </location>
</feature>
<sequence>LSTYVPITDYINLGDLIHHLPFPRGHASPQHTYTHTHPRNIPTGTSPQNTRDLQIRQPGPKTVRSTRPGQISSASTPPYTHITHIQRCNPSHSPNRQRRRRRRRRRRLHFA</sequence>
<dbReference type="Proteomes" id="UP000176998">
    <property type="component" value="Unassembled WGS sequence"/>
</dbReference>
<feature type="region of interest" description="Disordered" evidence="1">
    <location>
        <begin position="24"/>
        <end position="111"/>
    </location>
</feature>
<protein>
    <submittedName>
        <fullName evidence="2">Uncharacterized protein</fullName>
    </submittedName>
</protein>
<proteinExistence type="predicted"/>
<gene>
    <name evidence="2" type="ORF">CORC01_11242</name>
</gene>